<feature type="transmembrane region" description="Helical" evidence="8">
    <location>
        <begin position="197"/>
        <end position="217"/>
    </location>
</feature>
<feature type="transmembrane region" description="Helical" evidence="8">
    <location>
        <begin position="12"/>
        <end position="37"/>
    </location>
</feature>
<dbReference type="AlphaFoldDB" id="A0A1H8WDG3"/>
<keyword evidence="10" id="KW-0762">Sugar transport</keyword>
<accession>A0A1H8WDG3</accession>
<evidence type="ECO:0000256" key="5">
    <source>
        <dbReference type="ARBA" id="ARBA00022989"/>
    </source>
</evidence>
<dbReference type="PANTHER" id="PTHR42718">
    <property type="entry name" value="MAJOR FACILITATOR SUPERFAMILY MULTIDRUG TRANSPORTER MFSC"/>
    <property type="match status" value="1"/>
</dbReference>
<feature type="transmembrane region" description="Helical" evidence="8">
    <location>
        <begin position="104"/>
        <end position="124"/>
    </location>
</feature>
<evidence type="ECO:0000256" key="7">
    <source>
        <dbReference type="SAM" id="MobiDB-lite"/>
    </source>
</evidence>
<evidence type="ECO:0000256" key="3">
    <source>
        <dbReference type="ARBA" id="ARBA00022475"/>
    </source>
</evidence>
<evidence type="ECO:0000313" key="11">
    <source>
        <dbReference type="Proteomes" id="UP000198960"/>
    </source>
</evidence>
<keyword evidence="4 8" id="KW-0812">Transmembrane</keyword>
<feature type="region of interest" description="Disordered" evidence="7">
    <location>
        <begin position="462"/>
        <end position="490"/>
    </location>
</feature>
<evidence type="ECO:0000259" key="9">
    <source>
        <dbReference type="PROSITE" id="PS50850"/>
    </source>
</evidence>
<dbReference type="Gene3D" id="1.20.1720.10">
    <property type="entry name" value="Multidrug resistance protein D"/>
    <property type="match status" value="1"/>
</dbReference>
<dbReference type="Gene3D" id="1.20.1250.20">
    <property type="entry name" value="MFS general substrate transporter like domains"/>
    <property type="match status" value="1"/>
</dbReference>
<feature type="transmembrane region" description="Helical" evidence="8">
    <location>
        <begin position="359"/>
        <end position="389"/>
    </location>
</feature>
<evidence type="ECO:0000256" key="4">
    <source>
        <dbReference type="ARBA" id="ARBA00022692"/>
    </source>
</evidence>
<dbReference type="PANTHER" id="PTHR42718:SF46">
    <property type="entry name" value="BLR6921 PROTEIN"/>
    <property type="match status" value="1"/>
</dbReference>
<feature type="transmembrane region" description="Helical" evidence="8">
    <location>
        <begin position="79"/>
        <end position="98"/>
    </location>
</feature>
<sequence>MSRSPGGASHRVTFLVLAVGMTAGALLQSLVIPALATFQEALDTTQADATWILTATLLAAAIGTPIAGRLGDMLGRKQVFVAVLSVTAVGCLLSAVATSLPLMLAGRVVQGLGAGVLPLAFGIVRDSFPAARLAGAISTLATLAAVGSGAGVALAGPIEGAFGISGLFWVPLVLLVLAVAAAVLFLPSGGTRAPGGVSWTAAALLSAWLVCLLLGLSRAPEWGWGSGRVLGLLAGAVLFLALWLLVESRARYPLVDLRMMRLRGVWTANLVGFLAGVGMYASFAFLPQFLQTPPSAGYGFGSTVSESGLVMLIQTGSSFVTGLVAGRLAHRISPRSLLLVGVLTGAAGYAVMSLAHEHFWQACLAVVLIGIGFGGTFAAMANLVVAAVPPEQTGVASGMNANIRTVGGAIGSALMSTVVTASNGPTGLPAEGGYTTGFGLLALATLAAAAAALLVPRARREPVVPRRPEVPTHPQAALVPGGTLAGSGEE</sequence>
<dbReference type="InterPro" id="IPR036259">
    <property type="entry name" value="MFS_trans_sf"/>
</dbReference>
<keyword evidence="5 8" id="KW-1133">Transmembrane helix</keyword>
<feature type="domain" description="Major facilitator superfamily (MFS) profile" evidence="9">
    <location>
        <begin position="13"/>
        <end position="459"/>
    </location>
</feature>
<evidence type="ECO:0000313" key="10">
    <source>
        <dbReference type="EMBL" id="SEP25690.1"/>
    </source>
</evidence>
<evidence type="ECO:0000256" key="8">
    <source>
        <dbReference type="SAM" id="Phobius"/>
    </source>
</evidence>
<proteinExistence type="predicted"/>
<gene>
    <name evidence="10" type="ORF">SAMN05660991_04314</name>
</gene>
<dbReference type="GO" id="GO:0005886">
    <property type="term" value="C:plasma membrane"/>
    <property type="evidence" value="ECO:0007669"/>
    <property type="project" value="UniProtKB-SubCell"/>
</dbReference>
<dbReference type="STRING" id="673521.SAMN05660991_04314"/>
<name>A0A1H8WDG3_9ACTN</name>
<keyword evidence="11" id="KW-1185">Reference proteome</keyword>
<dbReference type="InterPro" id="IPR020846">
    <property type="entry name" value="MFS_dom"/>
</dbReference>
<feature type="transmembrane region" description="Helical" evidence="8">
    <location>
        <begin position="136"/>
        <end position="155"/>
    </location>
</feature>
<keyword evidence="6 8" id="KW-0472">Membrane</keyword>
<dbReference type="PROSITE" id="PS50850">
    <property type="entry name" value="MFS"/>
    <property type="match status" value="1"/>
</dbReference>
<feature type="transmembrane region" description="Helical" evidence="8">
    <location>
        <begin position="401"/>
        <end position="422"/>
    </location>
</feature>
<feature type="transmembrane region" description="Helical" evidence="8">
    <location>
        <begin position="161"/>
        <end position="185"/>
    </location>
</feature>
<reference evidence="11" key="1">
    <citation type="submission" date="2016-10" db="EMBL/GenBank/DDBJ databases">
        <authorList>
            <person name="Varghese N."/>
            <person name="Submissions S."/>
        </authorList>
    </citation>
    <scope>NUCLEOTIDE SEQUENCE [LARGE SCALE GENOMIC DNA]</scope>
    <source>
        <strain evidence="11">DSM 45413</strain>
    </source>
</reference>
<keyword evidence="2" id="KW-0813">Transport</keyword>
<dbReference type="InterPro" id="IPR011701">
    <property type="entry name" value="MFS"/>
</dbReference>
<dbReference type="Proteomes" id="UP000198960">
    <property type="component" value="Unassembled WGS sequence"/>
</dbReference>
<feature type="transmembrane region" description="Helical" evidence="8">
    <location>
        <begin position="229"/>
        <end position="246"/>
    </location>
</feature>
<dbReference type="GO" id="GO:0022857">
    <property type="term" value="F:transmembrane transporter activity"/>
    <property type="evidence" value="ECO:0007669"/>
    <property type="project" value="InterPro"/>
</dbReference>
<keyword evidence="3" id="KW-1003">Cell membrane</keyword>
<evidence type="ECO:0000256" key="2">
    <source>
        <dbReference type="ARBA" id="ARBA00022448"/>
    </source>
</evidence>
<comment type="subcellular location">
    <subcellularLocation>
        <location evidence="1">Cell membrane</location>
        <topology evidence="1">Multi-pass membrane protein</topology>
    </subcellularLocation>
</comment>
<evidence type="ECO:0000256" key="6">
    <source>
        <dbReference type="ARBA" id="ARBA00023136"/>
    </source>
</evidence>
<evidence type="ECO:0000256" key="1">
    <source>
        <dbReference type="ARBA" id="ARBA00004651"/>
    </source>
</evidence>
<dbReference type="CDD" id="cd17504">
    <property type="entry name" value="MFS_MMR_MDR_like"/>
    <property type="match status" value="1"/>
</dbReference>
<protein>
    <submittedName>
        <fullName evidence="10">MFS/sugar transport protein</fullName>
    </submittedName>
</protein>
<organism evidence="10 11">
    <name type="scientific">Trujillonella endophytica</name>
    <dbReference type="NCBI Taxonomy" id="673521"/>
    <lineage>
        <taxon>Bacteria</taxon>
        <taxon>Bacillati</taxon>
        <taxon>Actinomycetota</taxon>
        <taxon>Actinomycetes</taxon>
        <taxon>Geodermatophilales</taxon>
        <taxon>Geodermatophilaceae</taxon>
        <taxon>Trujillonella</taxon>
    </lineage>
</organism>
<feature type="transmembrane region" description="Helical" evidence="8">
    <location>
        <begin position="336"/>
        <end position="353"/>
    </location>
</feature>
<feature type="transmembrane region" description="Helical" evidence="8">
    <location>
        <begin position="49"/>
        <end position="67"/>
    </location>
</feature>
<feature type="transmembrane region" description="Helical" evidence="8">
    <location>
        <begin position="309"/>
        <end position="329"/>
    </location>
</feature>
<feature type="transmembrane region" description="Helical" evidence="8">
    <location>
        <begin position="434"/>
        <end position="455"/>
    </location>
</feature>
<feature type="transmembrane region" description="Helical" evidence="8">
    <location>
        <begin position="266"/>
        <end position="289"/>
    </location>
</feature>
<dbReference type="Pfam" id="PF07690">
    <property type="entry name" value="MFS_1"/>
    <property type="match status" value="1"/>
</dbReference>
<dbReference type="SUPFAM" id="SSF103473">
    <property type="entry name" value="MFS general substrate transporter"/>
    <property type="match status" value="2"/>
</dbReference>
<dbReference type="RefSeq" id="WP_244524836.1">
    <property type="nucleotide sequence ID" value="NZ_FOEE01000019.1"/>
</dbReference>
<dbReference type="EMBL" id="FOEE01000019">
    <property type="protein sequence ID" value="SEP25690.1"/>
    <property type="molecule type" value="Genomic_DNA"/>
</dbReference>